<evidence type="ECO:0000313" key="2">
    <source>
        <dbReference type="Proteomes" id="UP001321473"/>
    </source>
</evidence>
<comment type="caution">
    <text evidence="1">The sequence shown here is derived from an EMBL/GenBank/DDBJ whole genome shotgun (WGS) entry which is preliminary data.</text>
</comment>
<dbReference type="Proteomes" id="UP001321473">
    <property type="component" value="Unassembled WGS sequence"/>
</dbReference>
<sequence>MVFARTRYICQEKEIDAEDNVKDTHYIKHNMLRRSIPHGCSAASWSPAAGVFSSRCRCPLRRHYVAASSGESGDVAAKPLRWHHLAAPLDRIDQREEKKLVCCSCHLTCNALKQSTEVA</sequence>
<dbReference type="EMBL" id="JARKHS020030163">
    <property type="protein sequence ID" value="KAK8762353.1"/>
    <property type="molecule type" value="Genomic_DNA"/>
</dbReference>
<protein>
    <submittedName>
        <fullName evidence="1">Uncharacterized protein</fullName>
    </submittedName>
</protein>
<gene>
    <name evidence="1" type="ORF">V5799_026381</name>
</gene>
<name>A0AAQ4DIR3_AMBAM</name>
<accession>A0AAQ4DIR3</accession>
<evidence type="ECO:0000313" key="1">
    <source>
        <dbReference type="EMBL" id="KAK8762353.1"/>
    </source>
</evidence>
<dbReference type="AlphaFoldDB" id="A0AAQ4DIR3"/>
<organism evidence="1 2">
    <name type="scientific">Amblyomma americanum</name>
    <name type="common">Lone star tick</name>
    <dbReference type="NCBI Taxonomy" id="6943"/>
    <lineage>
        <taxon>Eukaryota</taxon>
        <taxon>Metazoa</taxon>
        <taxon>Ecdysozoa</taxon>
        <taxon>Arthropoda</taxon>
        <taxon>Chelicerata</taxon>
        <taxon>Arachnida</taxon>
        <taxon>Acari</taxon>
        <taxon>Parasitiformes</taxon>
        <taxon>Ixodida</taxon>
        <taxon>Ixodoidea</taxon>
        <taxon>Ixodidae</taxon>
        <taxon>Amblyomminae</taxon>
        <taxon>Amblyomma</taxon>
    </lineage>
</organism>
<proteinExistence type="predicted"/>
<keyword evidence="2" id="KW-1185">Reference proteome</keyword>
<reference evidence="1 2" key="1">
    <citation type="journal article" date="2023" name="Arcadia Sci">
        <title>De novo assembly of a long-read Amblyomma americanum tick genome.</title>
        <authorList>
            <person name="Chou S."/>
            <person name="Poskanzer K.E."/>
            <person name="Rollins M."/>
            <person name="Thuy-Boun P.S."/>
        </authorList>
    </citation>
    <scope>NUCLEOTIDE SEQUENCE [LARGE SCALE GENOMIC DNA]</scope>
    <source>
        <strain evidence="1">F_SG_1</strain>
        <tissue evidence="1">Salivary glands</tissue>
    </source>
</reference>